<dbReference type="GO" id="GO:0003723">
    <property type="term" value="F:RNA binding"/>
    <property type="evidence" value="ECO:0007669"/>
    <property type="project" value="UniProtKB-UniRule"/>
</dbReference>
<feature type="signal peptide" evidence="8">
    <location>
        <begin position="1"/>
        <end position="28"/>
    </location>
</feature>
<accession>A0ABD3N0X7</accession>
<keyword evidence="11" id="KW-1185">Reference proteome</keyword>
<dbReference type="SMART" id="SM00650">
    <property type="entry name" value="rADc"/>
    <property type="match status" value="1"/>
</dbReference>
<dbReference type="EC" id="2.1.1.-" evidence="6"/>
<evidence type="ECO:0000259" key="9">
    <source>
        <dbReference type="SMART" id="SM00650"/>
    </source>
</evidence>
<keyword evidence="8" id="KW-0732">Signal</keyword>
<evidence type="ECO:0000256" key="4">
    <source>
        <dbReference type="ARBA" id="ARBA00022884"/>
    </source>
</evidence>
<dbReference type="InterPro" id="IPR001737">
    <property type="entry name" value="KsgA/Erm"/>
</dbReference>
<evidence type="ECO:0000313" key="11">
    <source>
        <dbReference type="Proteomes" id="UP001530315"/>
    </source>
</evidence>
<keyword evidence="3 5" id="KW-0949">S-adenosyl-L-methionine</keyword>
<feature type="binding site" evidence="5">
    <location>
        <position position="133"/>
    </location>
    <ligand>
        <name>S-adenosyl-L-methionine</name>
        <dbReference type="ChEBI" id="CHEBI:59789"/>
    </ligand>
</feature>
<dbReference type="Gene3D" id="1.10.8.100">
    <property type="entry name" value="Ribosomal RNA adenine dimethylase-like, domain 2"/>
    <property type="match status" value="1"/>
</dbReference>
<feature type="domain" description="Ribosomal RNA adenine methylase transferase N-terminal" evidence="9">
    <location>
        <begin position="140"/>
        <end position="375"/>
    </location>
</feature>
<keyword evidence="1 5" id="KW-0489">Methyltransferase</keyword>
<dbReference type="Gene3D" id="3.40.50.150">
    <property type="entry name" value="Vaccinia Virus protein VP39"/>
    <property type="match status" value="1"/>
</dbReference>
<protein>
    <recommendedName>
        <fullName evidence="6">rRNA adenine N(6)-methyltransferase</fullName>
        <ecNumber evidence="6">2.1.1.-</ecNumber>
    </recommendedName>
</protein>
<organism evidence="10 11">
    <name type="scientific">Stephanodiscus triporus</name>
    <dbReference type="NCBI Taxonomy" id="2934178"/>
    <lineage>
        <taxon>Eukaryota</taxon>
        <taxon>Sar</taxon>
        <taxon>Stramenopiles</taxon>
        <taxon>Ochrophyta</taxon>
        <taxon>Bacillariophyta</taxon>
        <taxon>Coscinodiscophyceae</taxon>
        <taxon>Thalassiosirophycidae</taxon>
        <taxon>Stephanodiscales</taxon>
        <taxon>Stephanodiscaceae</taxon>
        <taxon>Stephanodiscus</taxon>
    </lineage>
</organism>
<dbReference type="InterPro" id="IPR029063">
    <property type="entry name" value="SAM-dependent_MTases_sf"/>
</dbReference>
<feature type="binding site" evidence="5">
    <location>
        <position position="135"/>
    </location>
    <ligand>
        <name>S-adenosyl-L-methionine</name>
        <dbReference type="ChEBI" id="CHEBI:59789"/>
    </ligand>
</feature>
<keyword evidence="6" id="KW-0698">rRNA processing</keyword>
<dbReference type="PROSITE" id="PS51689">
    <property type="entry name" value="SAM_RNA_A_N6_MT"/>
    <property type="match status" value="1"/>
</dbReference>
<dbReference type="Pfam" id="PF00398">
    <property type="entry name" value="RrnaAD"/>
    <property type="match status" value="1"/>
</dbReference>
<sequence length="682" mass="74236">MTKLPSTTTTTRPSSSLLLLLLLLSTIATRPSSSFSSSPMSSDRRRRRRHFPDSTSSSSSRGTIRGGVSVVVLRGWTRRRSDGEWTWEEEGDIDHPTSSSSAVAVVVDPTIAARATPTLPSGTFRPKQSLGQNFLRDGNTVAKIVRAFVSDASSSSSSSVDGTGGGLRAVELGPGAGALTDVLVPTLTTRDDGSDFRCIEIDARSVELLRGKHPNLEVIHRDVLRVDYRALAEEGSHRDYDNEDDGDDDEDEDEDDGDGDGGVAMEDPRRGRRRRRVRHRPLSIIGNLPYYITSQILFALADASHADSVRSATVTMQYEVGRRLVASTSTKDYGILSVVFQLYCTSVKMHFKIPPTVFYPQPKVDSALMGLHFAGSDLLRDRLGGVSPRDLRAVVTSAFRQRRKTVRNGLRRLATEVCRGDGERASRFLDGAPGPLPSCVRGLREAGDVVASAQELPADWASRRPEELTPGQFVEITRMLYGPAAAAVDDLEDGKGGDGERESVELGNKVWRKLKHDGGGGAAVALPNRRGDTVEEKSLLQSPGLFATALLLVEASLVLCERFPREPDALSLVLFLASFACGDGHSSDWLSTDVEILQLREVDVGLVVDRDEFAIDLVVVVVACEESSDLFVFESSLALNLCVETSLSQSGERREKSVGLREPAELRCDQNRARTALKTLRS</sequence>
<feature type="binding site" evidence="5">
    <location>
        <position position="287"/>
    </location>
    <ligand>
        <name>S-adenosyl-L-methionine</name>
        <dbReference type="ChEBI" id="CHEBI:59789"/>
    </ligand>
</feature>
<evidence type="ECO:0000313" key="10">
    <source>
        <dbReference type="EMBL" id="KAL3768187.1"/>
    </source>
</evidence>
<evidence type="ECO:0000256" key="6">
    <source>
        <dbReference type="RuleBase" id="RU362106"/>
    </source>
</evidence>
<reference evidence="10 11" key="1">
    <citation type="submission" date="2024-10" db="EMBL/GenBank/DDBJ databases">
        <title>Updated reference genomes for cyclostephanoid diatoms.</title>
        <authorList>
            <person name="Roberts W.R."/>
            <person name="Alverson A.J."/>
        </authorList>
    </citation>
    <scope>NUCLEOTIDE SEQUENCE [LARGE SCALE GENOMIC DNA]</scope>
    <source>
        <strain evidence="10 11">AJA276-08</strain>
    </source>
</reference>
<feature type="compositionally biased region" description="Acidic residues" evidence="7">
    <location>
        <begin position="241"/>
        <end position="259"/>
    </location>
</feature>
<gene>
    <name evidence="10" type="ORF">ACHAW5_007921</name>
</gene>
<dbReference type="EMBL" id="JALLAZ020001685">
    <property type="protein sequence ID" value="KAL3768187.1"/>
    <property type="molecule type" value="Genomic_DNA"/>
</dbReference>
<dbReference type="Proteomes" id="UP001530315">
    <property type="component" value="Unassembled WGS sequence"/>
</dbReference>
<evidence type="ECO:0000256" key="1">
    <source>
        <dbReference type="ARBA" id="ARBA00022603"/>
    </source>
</evidence>
<feature type="compositionally biased region" description="Low complexity" evidence="7">
    <location>
        <begin position="53"/>
        <end position="64"/>
    </location>
</feature>
<keyword evidence="2 5" id="KW-0808">Transferase</keyword>
<feature type="binding site" evidence="5">
    <location>
        <position position="222"/>
    </location>
    <ligand>
        <name>S-adenosyl-L-methionine</name>
        <dbReference type="ChEBI" id="CHEBI:59789"/>
    </ligand>
</feature>
<evidence type="ECO:0000256" key="5">
    <source>
        <dbReference type="PROSITE-ProRule" id="PRU01026"/>
    </source>
</evidence>
<comment type="similarity">
    <text evidence="5 6">Belongs to the class I-like SAM-binding methyltransferase superfamily. rRNA adenine N(6)-methyltransferase family.</text>
</comment>
<proteinExistence type="inferred from homology"/>
<dbReference type="InterPro" id="IPR020598">
    <property type="entry name" value="rRNA_Ade_methylase_Trfase_N"/>
</dbReference>
<evidence type="ECO:0000256" key="7">
    <source>
        <dbReference type="SAM" id="MobiDB-lite"/>
    </source>
</evidence>
<evidence type="ECO:0000256" key="2">
    <source>
        <dbReference type="ARBA" id="ARBA00022679"/>
    </source>
</evidence>
<dbReference type="GO" id="GO:0000179">
    <property type="term" value="F:rRNA (adenine-N6,N6-)-dimethyltransferase activity"/>
    <property type="evidence" value="ECO:0007669"/>
    <property type="project" value="UniProtKB-UniRule"/>
</dbReference>
<dbReference type="SUPFAM" id="SSF53335">
    <property type="entry name" value="S-adenosyl-L-methionine-dependent methyltransferases"/>
    <property type="match status" value="1"/>
</dbReference>
<dbReference type="AlphaFoldDB" id="A0ABD3N0X7"/>
<dbReference type="PANTHER" id="PTHR11727:SF18">
    <property type="entry name" value="RRNA ADENINE N(6)-METHYLTRANSFERASE"/>
    <property type="match status" value="1"/>
</dbReference>
<feature type="region of interest" description="Disordered" evidence="7">
    <location>
        <begin position="31"/>
        <end position="64"/>
    </location>
</feature>
<keyword evidence="4 5" id="KW-0694">RNA-binding</keyword>
<evidence type="ECO:0000256" key="8">
    <source>
        <dbReference type="SAM" id="SignalP"/>
    </source>
</evidence>
<feature type="region of interest" description="Disordered" evidence="7">
    <location>
        <begin position="235"/>
        <end position="275"/>
    </location>
</feature>
<feature type="compositionally biased region" description="Low complexity" evidence="7">
    <location>
        <begin position="31"/>
        <end position="41"/>
    </location>
</feature>
<dbReference type="InterPro" id="IPR023165">
    <property type="entry name" value="rRNA_Ade_diMease-like_C"/>
</dbReference>
<evidence type="ECO:0000256" key="3">
    <source>
        <dbReference type="ARBA" id="ARBA00022691"/>
    </source>
</evidence>
<feature type="binding site" evidence="5">
    <location>
        <position position="173"/>
    </location>
    <ligand>
        <name>S-adenosyl-L-methionine</name>
        <dbReference type="ChEBI" id="CHEBI:59789"/>
    </ligand>
</feature>
<name>A0ABD3N0X7_9STRA</name>
<feature type="binding site" evidence="5">
    <location>
        <position position="200"/>
    </location>
    <ligand>
        <name>S-adenosyl-L-methionine</name>
        <dbReference type="ChEBI" id="CHEBI:59789"/>
    </ligand>
</feature>
<feature type="chain" id="PRO_5044805069" description="rRNA adenine N(6)-methyltransferase" evidence="8">
    <location>
        <begin position="29"/>
        <end position="682"/>
    </location>
</feature>
<dbReference type="PANTHER" id="PTHR11727">
    <property type="entry name" value="DIMETHYLADENOSINE TRANSFERASE"/>
    <property type="match status" value="1"/>
</dbReference>
<comment type="caution">
    <text evidence="10">The sequence shown here is derived from an EMBL/GenBank/DDBJ whole genome shotgun (WGS) entry which is preliminary data.</text>
</comment>